<proteinExistence type="predicted"/>
<organism evidence="2 3">
    <name type="scientific">Rhodotorula diobovata</name>
    <dbReference type="NCBI Taxonomy" id="5288"/>
    <lineage>
        <taxon>Eukaryota</taxon>
        <taxon>Fungi</taxon>
        <taxon>Dikarya</taxon>
        <taxon>Basidiomycota</taxon>
        <taxon>Pucciniomycotina</taxon>
        <taxon>Microbotryomycetes</taxon>
        <taxon>Sporidiobolales</taxon>
        <taxon>Sporidiobolaceae</taxon>
        <taxon>Rhodotorula</taxon>
    </lineage>
</organism>
<reference evidence="2 3" key="1">
    <citation type="submission" date="2019-03" db="EMBL/GenBank/DDBJ databases">
        <title>Rhodosporidium diobovatum UCD-FST 08-225 genome sequencing, assembly, and annotation.</title>
        <authorList>
            <person name="Fakankun I.U."/>
            <person name="Fristensky B."/>
            <person name="Levin D.B."/>
        </authorList>
    </citation>
    <scope>NUCLEOTIDE SEQUENCE [LARGE SCALE GENOMIC DNA]</scope>
    <source>
        <strain evidence="2 3">UCD-FST 08-225</strain>
    </source>
</reference>
<dbReference type="EMBL" id="SOZI01000164">
    <property type="protein sequence ID" value="TNY17970.1"/>
    <property type="molecule type" value="Genomic_DNA"/>
</dbReference>
<gene>
    <name evidence="2" type="ORF">DMC30DRAFT_81813</name>
</gene>
<keyword evidence="3" id="KW-1185">Reference proteome</keyword>
<feature type="compositionally biased region" description="Basic and acidic residues" evidence="1">
    <location>
        <begin position="119"/>
        <end position="128"/>
    </location>
</feature>
<feature type="compositionally biased region" description="Low complexity" evidence="1">
    <location>
        <begin position="69"/>
        <end position="83"/>
    </location>
</feature>
<feature type="region of interest" description="Disordered" evidence="1">
    <location>
        <begin position="1"/>
        <end position="147"/>
    </location>
</feature>
<sequence>MPRKGLARDELRREEGREDAPGQESGRAAKWARCVFVSRPRPSCSPAAPLKEREQPDTQKDERGAFVIPGASPPKESSGKSSPNRVTRAGRPAHRELHSSGPASCASSRPSSSESTEAPTERVREREGAGTAPSTRTSQRRPPPGLCSTRCVASEPHAPSTECVPLAALLITPLESPCPLPRARRLWAAGRFSRRARAAVLAQGPPARAGEGSEVEGWSTALNKACLVVRAIA</sequence>
<dbReference type="Proteomes" id="UP000311382">
    <property type="component" value="Unassembled WGS sequence"/>
</dbReference>
<comment type="caution">
    <text evidence="2">The sequence shown here is derived from an EMBL/GenBank/DDBJ whole genome shotgun (WGS) entry which is preliminary data.</text>
</comment>
<feature type="compositionally biased region" description="Basic and acidic residues" evidence="1">
    <location>
        <begin position="50"/>
        <end position="64"/>
    </location>
</feature>
<protein>
    <submittedName>
        <fullName evidence="2">Uncharacterized protein</fullName>
    </submittedName>
</protein>
<evidence type="ECO:0000313" key="2">
    <source>
        <dbReference type="EMBL" id="TNY17970.1"/>
    </source>
</evidence>
<feature type="compositionally biased region" description="Basic and acidic residues" evidence="1">
    <location>
        <begin position="1"/>
        <end position="20"/>
    </location>
</feature>
<evidence type="ECO:0000313" key="3">
    <source>
        <dbReference type="Proteomes" id="UP000311382"/>
    </source>
</evidence>
<feature type="compositionally biased region" description="Low complexity" evidence="1">
    <location>
        <begin position="38"/>
        <end position="49"/>
    </location>
</feature>
<accession>A0A5C5FMF0</accession>
<feature type="compositionally biased region" description="Low complexity" evidence="1">
    <location>
        <begin position="99"/>
        <end position="118"/>
    </location>
</feature>
<dbReference type="AlphaFoldDB" id="A0A5C5FMF0"/>
<name>A0A5C5FMF0_9BASI</name>
<evidence type="ECO:0000256" key="1">
    <source>
        <dbReference type="SAM" id="MobiDB-lite"/>
    </source>
</evidence>